<proteinExistence type="predicted"/>
<dbReference type="EMBL" id="ABYI02000034">
    <property type="protein sequence ID" value="EEG72981.1"/>
    <property type="molecule type" value="Genomic_DNA"/>
</dbReference>
<reference evidence="1" key="1">
    <citation type="submission" date="2009-02" db="EMBL/GenBank/DDBJ databases">
        <authorList>
            <person name="Fulton L."/>
            <person name="Clifton S."/>
            <person name="Fulton B."/>
            <person name="Xu J."/>
            <person name="Minx P."/>
            <person name="Pepin K.H."/>
            <person name="Johnson M."/>
            <person name="Bhonagiri V."/>
            <person name="Nash W.E."/>
            <person name="Mardis E.R."/>
            <person name="Wilson R.K."/>
        </authorList>
    </citation>
    <scope>NUCLEOTIDE SEQUENCE [LARGE SCALE GENOMIC DNA]</scope>
    <source>
        <strain evidence="1">DSM 15053</strain>
    </source>
</reference>
<dbReference type="Proteomes" id="UP000004893">
    <property type="component" value="Unassembled WGS sequence"/>
</dbReference>
<accession>C0C4I8</accession>
<keyword evidence="2" id="KW-1185">Reference proteome</keyword>
<gene>
    <name evidence="1" type="ORF">CLOHYLEM_07004</name>
</gene>
<evidence type="ECO:0000313" key="2">
    <source>
        <dbReference type="Proteomes" id="UP000004893"/>
    </source>
</evidence>
<comment type="caution">
    <text evidence="1">The sequence shown here is derived from an EMBL/GenBank/DDBJ whole genome shotgun (WGS) entry which is preliminary data.</text>
</comment>
<evidence type="ECO:0000313" key="1">
    <source>
        <dbReference type="EMBL" id="EEG72981.1"/>
    </source>
</evidence>
<dbReference type="STRING" id="553973.CLOHYLEM_07004"/>
<protein>
    <submittedName>
        <fullName evidence="1">Uncharacterized protein</fullName>
    </submittedName>
</protein>
<name>C0C4I8_9FIRM</name>
<dbReference type="HOGENOM" id="CLU_3006089_0_0_9"/>
<dbReference type="AlphaFoldDB" id="C0C4I8"/>
<organism evidence="1 2">
    <name type="scientific">[Clostridium] hylemonae DSM 15053</name>
    <dbReference type="NCBI Taxonomy" id="553973"/>
    <lineage>
        <taxon>Bacteria</taxon>
        <taxon>Bacillati</taxon>
        <taxon>Bacillota</taxon>
        <taxon>Clostridia</taxon>
        <taxon>Lachnospirales</taxon>
        <taxon>Lachnospiraceae</taxon>
    </lineage>
</organism>
<sequence length="56" mass="6819">MCIEDRRQNQYNTDKGWKKGGKTIVKARRLYYILVYTPRRLADEGDDRKERDKRDV</sequence>
<reference evidence="1" key="2">
    <citation type="submission" date="2013-06" db="EMBL/GenBank/DDBJ databases">
        <title>Draft genome sequence of Clostridium hylemonae (DSM 15053).</title>
        <authorList>
            <person name="Sudarsanam P."/>
            <person name="Ley R."/>
            <person name="Guruge J."/>
            <person name="Turnbaugh P.J."/>
            <person name="Mahowald M."/>
            <person name="Liep D."/>
            <person name="Gordon J."/>
        </authorList>
    </citation>
    <scope>NUCLEOTIDE SEQUENCE</scope>
    <source>
        <strain evidence="1">DSM 15053</strain>
    </source>
</reference>